<proteinExistence type="predicted"/>
<dbReference type="PANTHER" id="PTHR33112">
    <property type="entry name" value="DOMAIN PROTEIN, PUTATIVE-RELATED"/>
    <property type="match status" value="1"/>
</dbReference>
<evidence type="ECO:0000313" key="3">
    <source>
        <dbReference type="Proteomes" id="UP000193144"/>
    </source>
</evidence>
<accession>A0A1Y1Z3F9</accession>
<feature type="domain" description="Heterokaryon incompatibility" evidence="1">
    <location>
        <begin position="241"/>
        <end position="387"/>
    </location>
</feature>
<name>A0A1Y1Z3F9_9PLEO</name>
<dbReference type="EMBL" id="MCFA01000133">
    <property type="protein sequence ID" value="ORY04654.1"/>
    <property type="molecule type" value="Genomic_DNA"/>
</dbReference>
<dbReference type="PANTHER" id="PTHR33112:SF12">
    <property type="entry name" value="HETEROKARYON INCOMPATIBILITY DOMAIN-CONTAINING PROTEIN"/>
    <property type="match status" value="1"/>
</dbReference>
<dbReference type="AlphaFoldDB" id="A0A1Y1Z3F9"/>
<dbReference type="Pfam" id="PF06985">
    <property type="entry name" value="HET"/>
    <property type="match status" value="1"/>
</dbReference>
<sequence>MEITGKVDGDRRAPSHLSRLCETCSRLDLSRLAWRQGSMVLPCPEVSLGTVDEVKSKETSCELCRLLADQLTEVTTKVGADDILQVKPRTYATLQTSPGDDKLLTVSYLCVEVVPVDFDGTYGPKLPPNFWITGKEQPPSPADFQPWNLMTLQACLDPVPTVGQFCEDIEGHSTSGEYLNFSGRLRTNEVNLRLPRRWLDLCHIAHGTSCNPTRTSKSVVGMRVVDVVNMTIVNAPPNCPYAALSYCWGSVQNFKCTTENYDLLSLPGGLATAPLPNTIRDAITVTLAMSLRYLWVDALCITQDDQDMVQSQIPLMDTIYSAAIVTIVAAGGDNSHSGLPGVQVGSRKIKTDIVRTGGLNVTRAPNAYYRLGVEDSVWRSRAWTMQEELFSNRKLIFTPERMVWTCRGDYWTEQEAREPSPRPERKALAPRVDGIETKLPDTLSFSTYETLVQAYSRRQMGYLSDSLNAFAGIERHLFTAAGYQVIWGLPQMWFTRCLAWRTRYETDQHHEKQVLSSHDGTTHSVGFPSWSWSAWQRIPNTDTFVTDPDLPDDKNLLIFYECSKGGCERRIDEQSNESLIQPWSPKSTSVEAVDTIPPPWVEGPQAISLSPECLSRSWDVSSGLLKFWTSAAIVYLRRRECYRTNTPWTYEVLNQNATRISLRINVQSTRHMDWPGKSDLQTQSLDVSPESDRSVLAFEAIVIGREKGTNYHCAALFALLVEWVDGIAYRRGLFTVEEAAWMQLERSWMLVTLG</sequence>
<gene>
    <name evidence="2" type="ORF">BCR34DRAFT_572499</name>
</gene>
<comment type="caution">
    <text evidence="2">The sequence shown here is derived from an EMBL/GenBank/DDBJ whole genome shotgun (WGS) entry which is preliminary data.</text>
</comment>
<evidence type="ECO:0000259" key="1">
    <source>
        <dbReference type="Pfam" id="PF06985"/>
    </source>
</evidence>
<organism evidence="2 3">
    <name type="scientific">Clohesyomyces aquaticus</name>
    <dbReference type="NCBI Taxonomy" id="1231657"/>
    <lineage>
        <taxon>Eukaryota</taxon>
        <taxon>Fungi</taxon>
        <taxon>Dikarya</taxon>
        <taxon>Ascomycota</taxon>
        <taxon>Pezizomycotina</taxon>
        <taxon>Dothideomycetes</taxon>
        <taxon>Pleosporomycetidae</taxon>
        <taxon>Pleosporales</taxon>
        <taxon>Lindgomycetaceae</taxon>
        <taxon>Clohesyomyces</taxon>
    </lineage>
</organism>
<dbReference type="InterPro" id="IPR010730">
    <property type="entry name" value="HET"/>
</dbReference>
<evidence type="ECO:0000313" key="2">
    <source>
        <dbReference type="EMBL" id="ORY04654.1"/>
    </source>
</evidence>
<dbReference type="STRING" id="1231657.A0A1Y1Z3F9"/>
<dbReference type="OrthoDB" id="2958217at2759"/>
<reference evidence="2 3" key="1">
    <citation type="submission" date="2016-07" db="EMBL/GenBank/DDBJ databases">
        <title>Pervasive Adenine N6-methylation of Active Genes in Fungi.</title>
        <authorList>
            <consortium name="DOE Joint Genome Institute"/>
            <person name="Mondo S.J."/>
            <person name="Dannebaum R.O."/>
            <person name="Kuo R.C."/>
            <person name="Labutti K."/>
            <person name="Haridas S."/>
            <person name="Kuo A."/>
            <person name="Salamov A."/>
            <person name="Ahrendt S.R."/>
            <person name="Lipzen A."/>
            <person name="Sullivan W."/>
            <person name="Andreopoulos W.B."/>
            <person name="Clum A."/>
            <person name="Lindquist E."/>
            <person name="Daum C."/>
            <person name="Ramamoorthy G.K."/>
            <person name="Gryganskyi A."/>
            <person name="Culley D."/>
            <person name="Magnuson J.K."/>
            <person name="James T.Y."/>
            <person name="O'Malley M.A."/>
            <person name="Stajich J.E."/>
            <person name="Spatafora J.W."/>
            <person name="Visel A."/>
            <person name="Grigoriev I.V."/>
        </authorList>
    </citation>
    <scope>NUCLEOTIDE SEQUENCE [LARGE SCALE GENOMIC DNA]</scope>
    <source>
        <strain evidence="2 3">CBS 115471</strain>
    </source>
</reference>
<protein>
    <submittedName>
        <fullName evidence="2">Heterokaryon incompatibility protein-domain-containing protein</fullName>
    </submittedName>
</protein>
<keyword evidence="3" id="KW-1185">Reference proteome</keyword>
<dbReference type="Proteomes" id="UP000193144">
    <property type="component" value="Unassembled WGS sequence"/>
</dbReference>